<dbReference type="PANTHER" id="PTHR43591">
    <property type="entry name" value="METHYLTRANSFERASE"/>
    <property type="match status" value="1"/>
</dbReference>
<comment type="subcellular location">
    <subcellularLocation>
        <location evidence="4">Plastid</location>
        <location evidence="4">Chloroplast</location>
    </subcellularLocation>
</comment>
<dbReference type="PROSITE" id="PS01183">
    <property type="entry name" value="UBIE_1"/>
    <property type="match status" value="1"/>
</dbReference>
<keyword evidence="6" id="KW-1185">Reference proteome</keyword>
<dbReference type="InterPro" id="IPR032904">
    <property type="entry name" value="MenG"/>
</dbReference>
<dbReference type="SUPFAM" id="SSF53335">
    <property type="entry name" value="S-adenosyl-L-methionine-dependent methyltransferases"/>
    <property type="match status" value="1"/>
</dbReference>
<comment type="catalytic activity">
    <reaction evidence="4">
        <text>demethylphylloquinol + S-adenosyl-L-methionine = phylloquinol + S-adenosyl-L-homocysteine + H(+)</text>
        <dbReference type="Rhea" id="RHEA:40551"/>
        <dbReference type="ChEBI" id="CHEBI:15378"/>
        <dbReference type="ChEBI" id="CHEBI:28433"/>
        <dbReference type="ChEBI" id="CHEBI:57856"/>
        <dbReference type="ChEBI" id="CHEBI:59789"/>
        <dbReference type="ChEBI" id="CHEBI:87844"/>
        <dbReference type="EC" id="2.1.1.329"/>
    </reaction>
</comment>
<comment type="similarity">
    <text evidence="4">Belongs to the class I-like SAM-binding methyltransferase superfamily. MenG/UbiE family.</text>
</comment>
<dbReference type="STRING" id="3469.A0A4Y7JNQ6"/>
<dbReference type="Proteomes" id="UP000316621">
    <property type="component" value="Chromosome 5"/>
</dbReference>
<dbReference type="AlphaFoldDB" id="A0A4Y7JNQ6"/>
<evidence type="ECO:0000256" key="2">
    <source>
        <dbReference type="ARBA" id="ARBA00022679"/>
    </source>
</evidence>
<protein>
    <recommendedName>
        <fullName evidence="4">2-phytyl-1,4-beta-naphthoquinone methyltransferase, chloroplastic</fullName>
        <ecNumber evidence="4">2.1.1.329</ecNumber>
    </recommendedName>
    <alternativeName>
        <fullName evidence="4">Demethylphylloquinone methyltransferase</fullName>
    </alternativeName>
    <alternativeName>
        <fullName evidence="4">Menaquinone biosynthesis methyltransferase ubiE-like protein</fullName>
    </alternativeName>
</protein>
<dbReference type="Pfam" id="PF01209">
    <property type="entry name" value="Ubie_methyltran"/>
    <property type="match status" value="1"/>
</dbReference>
<gene>
    <name evidence="4" type="primary">MENG</name>
    <name evidence="5" type="ORF">C5167_023429</name>
</gene>
<dbReference type="NCBIfam" id="TIGR01934">
    <property type="entry name" value="MenG_MenH_UbiE"/>
    <property type="match status" value="1"/>
</dbReference>
<dbReference type="CDD" id="cd02440">
    <property type="entry name" value="AdoMet_MTases"/>
    <property type="match status" value="1"/>
</dbReference>
<evidence type="ECO:0000313" key="5">
    <source>
        <dbReference type="EMBL" id="RZC61680.1"/>
    </source>
</evidence>
<evidence type="ECO:0000256" key="4">
    <source>
        <dbReference type="HAMAP-Rule" id="MF_03192"/>
    </source>
</evidence>
<dbReference type="EMBL" id="CM010719">
    <property type="protein sequence ID" value="RZC61680.1"/>
    <property type="molecule type" value="Genomic_DNA"/>
</dbReference>
<dbReference type="NCBIfam" id="NF001244">
    <property type="entry name" value="PRK00216.1-5"/>
    <property type="match status" value="1"/>
</dbReference>
<dbReference type="HAMAP" id="MF_01813">
    <property type="entry name" value="MenG_UbiE_methyltr"/>
    <property type="match status" value="1"/>
</dbReference>
<keyword evidence="4" id="KW-0934">Plastid</keyword>
<evidence type="ECO:0000256" key="1">
    <source>
        <dbReference type="ARBA" id="ARBA00022603"/>
    </source>
</evidence>
<dbReference type="InterPro" id="IPR029063">
    <property type="entry name" value="SAM-dependent_MTases_sf"/>
</dbReference>
<dbReference type="GO" id="GO:0052624">
    <property type="term" value="F:2-phytyl-1,4-naphthoquinone methyltransferase activity"/>
    <property type="evidence" value="ECO:0007669"/>
    <property type="project" value="UniProtKB-UniRule"/>
</dbReference>
<dbReference type="PANTHER" id="PTHR43591:SF24">
    <property type="entry name" value="2-METHOXY-6-POLYPRENYL-1,4-BENZOQUINOL METHYLASE, MITOCHONDRIAL"/>
    <property type="match status" value="1"/>
</dbReference>
<sequence length="267" mass="29441">MASSSLFCSHPLPCPSPARYFSSAKKNLISSIRCSSASNQRQELFNRIAPVYDNLNDLLSLGQHRVWKRMAISWSGARKGDCVLDICCGSGDLTFLLSDKIGSQGKVTGLDFSSEQLSVAAHRQGLLGKPCYQNIVWVEDDALFLSFPDNYFDAITVGFGLRNIVDRRKAMSEMLRVLKPGSKASILDFNKSTQPLTTSVQEWMIENVVVPAASSYGLAKEYKYLKSSIRDFLTGKELEELSLEVGFSCAKHYEIGGGLMGNLVATR</sequence>
<dbReference type="GO" id="GO:0009507">
    <property type="term" value="C:chloroplast"/>
    <property type="evidence" value="ECO:0007669"/>
    <property type="project" value="UniProtKB-SubCell"/>
</dbReference>
<dbReference type="GO" id="GO:0042372">
    <property type="term" value="P:phylloquinone biosynthetic process"/>
    <property type="evidence" value="ECO:0007669"/>
    <property type="project" value="UniProtKB-UniRule"/>
</dbReference>
<organism evidence="5 6">
    <name type="scientific">Papaver somniferum</name>
    <name type="common">Opium poppy</name>
    <dbReference type="NCBI Taxonomy" id="3469"/>
    <lineage>
        <taxon>Eukaryota</taxon>
        <taxon>Viridiplantae</taxon>
        <taxon>Streptophyta</taxon>
        <taxon>Embryophyta</taxon>
        <taxon>Tracheophyta</taxon>
        <taxon>Spermatophyta</taxon>
        <taxon>Magnoliopsida</taxon>
        <taxon>Ranunculales</taxon>
        <taxon>Papaveraceae</taxon>
        <taxon>Papaveroideae</taxon>
        <taxon>Papaver</taxon>
    </lineage>
</organism>
<dbReference type="OrthoDB" id="6329284at2759"/>
<dbReference type="GO" id="GO:0032259">
    <property type="term" value="P:methylation"/>
    <property type="evidence" value="ECO:0007669"/>
    <property type="project" value="UniProtKB-KW"/>
</dbReference>
<evidence type="ECO:0000256" key="3">
    <source>
        <dbReference type="ARBA" id="ARBA00022691"/>
    </source>
</evidence>
<dbReference type="HAMAP" id="MF_01982">
    <property type="entry name" value="MenG_phylloquinone_subfam"/>
    <property type="match status" value="1"/>
</dbReference>
<keyword evidence="3 4" id="KW-0949">S-adenosyl-L-methionine</keyword>
<keyword evidence="2 4" id="KW-0808">Transferase</keyword>
<dbReference type="OMA" id="IFYMKYI"/>
<dbReference type="PROSITE" id="PS51608">
    <property type="entry name" value="SAM_MT_UBIE"/>
    <property type="match status" value="1"/>
</dbReference>
<reference evidence="5 6" key="1">
    <citation type="journal article" date="2018" name="Science">
        <title>The opium poppy genome and morphinan production.</title>
        <authorList>
            <person name="Guo L."/>
            <person name="Winzer T."/>
            <person name="Yang X."/>
            <person name="Li Y."/>
            <person name="Ning Z."/>
            <person name="He Z."/>
            <person name="Teodor R."/>
            <person name="Lu Y."/>
            <person name="Bowser T.A."/>
            <person name="Graham I.A."/>
            <person name="Ye K."/>
        </authorList>
    </citation>
    <scope>NUCLEOTIDE SEQUENCE [LARGE SCALE GENOMIC DNA]</scope>
    <source>
        <strain evidence="6">cv. HN1</strain>
        <tissue evidence="5">Leaves</tissue>
    </source>
</reference>
<dbReference type="InterPro" id="IPR004033">
    <property type="entry name" value="UbiE/COQ5_MeTrFase"/>
</dbReference>
<comment type="function">
    <text evidence="4">Involved in the biosynthesis of phylloquinone (vitamin K1). Methyltransferase required for the conversion of 2-phytyl-1,4-beta-naphthoquinol to phylloquinol.</text>
</comment>
<keyword evidence="1 4" id="KW-0489">Methyltransferase</keyword>
<proteinExistence type="inferred from homology"/>
<dbReference type="InterPro" id="IPR023576">
    <property type="entry name" value="UbiE/COQ5_MeTrFase_CS"/>
</dbReference>
<keyword evidence="4" id="KW-0150">Chloroplast</keyword>
<dbReference type="Gramene" id="RZC61680">
    <property type="protein sequence ID" value="RZC61680"/>
    <property type="gene ID" value="C5167_023429"/>
</dbReference>
<accession>A0A4Y7JNQ6</accession>
<evidence type="ECO:0000313" key="6">
    <source>
        <dbReference type="Proteomes" id="UP000316621"/>
    </source>
</evidence>
<name>A0A4Y7JNQ6_PAPSO</name>
<dbReference type="EC" id="2.1.1.329" evidence="4"/>
<dbReference type="Gene3D" id="3.40.50.150">
    <property type="entry name" value="Vaccinia Virus protein VP39"/>
    <property type="match status" value="1"/>
</dbReference>